<keyword evidence="2" id="KW-1185">Reference proteome</keyword>
<evidence type="ECO:0008006" key="3">
    <source>
        <dbReference type="Google" id="ProtNLM"/>
    </source>
</evidence>
<protein>
    <recommendedName>
        <fullName evidence="3">Flagellar assembly protein FliH/Type III secretion system HrpE domain-containing protein</fullName>
    </recommendedName>
</protein>
<sequence>MSKHEKFELEDLPKSAVVNSTFYNEESEVDKLINEVVTEHLIKIVEDNSTNNDLESKKSIDESSESINMRPEIEKESIDIDFVKQEAFAKGYDEAKLNYEKQLEELTSENKFADLFKEKLQSIVPAVEIDSQIAKVSAEAIAGIAKKLHLILPADFQEIIRHGLFEKLKNFYKEGLITLTIHPDRYAFCTEVLQSDEIPSRFKDNFQIIQDDKLNKDDCSLEWLDTRLEYNQEQLSAEIDKIIEQLKSTTNR</sequence>
<name>A0ABU5ND03_9RICK</name>
<evidence type="ECO:0000313" key="2">
    <source>
        <dbReference type="Proteomes" id="UP001291687"/>
    </source>
</evidence>
<dbReference type="RefSeq" id="WP_322776949.1">
    <property type="nucleotide sequence ID" value="NZ_JARJFB010000074.1"/>
</dbReference>
<accession>A0ABU5ND03</accession>
<evidence type="ECO:0000313" key="1">
    <source>
        <dbReference type="EMBL" id="MEA0971049.1"/>
    </source>
</evidence>
<dbReference type="EMBL" id="JARJFB010000074">
    <property type="protein sequence ID" value="MEA0971049.1"/>
    <property type="molecule type" value="Genomic_DNA"/>
</dbReference>
<reference evidence="1 2" key="1">
    <citation type="submission" date="2023-03" db="EMBL/GenBank/DDBJ databases">
        <title>Host association and intracellularity evolved multiple times independently in the Rickettsiales.</title>
        <authorList>
            <person name="Castelli M."/>
            <person name="Nardi T."/>
            <person name="Gammuto L."/>
            <person name="Bellinzona G."/>
            <person name="Sabaneyeva E."/>
            <person name="Potekhin A."/>
            <person name="Serra V."/>
            <person name="Petroni G."/>
            <person name="Sassera D."/>
        </authorList>
    </citation>
    <scope>NUCLEOTIDE SEQUENCE [LARGE SCALE GENOMIC DNA]</scope>
    <source>
        <strain evidence="1 2">Sr 2-6</strain>
    </source>
</reference>
<organism evidence="1 2">
    <name type="scientific">Candidatus Megaera venefica</name>
    <dbReference type="NCBI Taxonomy" id="2055910"/>
    <lineage>
        <taxon>Bacteria</taxon>
        <taxon>Pseudomonadati</taxon>
        <taxon>Pseudomonadota</taxon>
        <taxon>Alphaproteobacteria</taxon>
        <taxon>Rickettsiales</taxon>
        <taxon>Rickettsiaceae</taxon>
        <taxon>Candidatus Megaera</taxon>
    </lineage>
</organism>
<gene>
    <name evidence="1" type="ORF">Megvenef_01021</name>
</gene>
<proteinExistence type="predicted"/>
<comment type="caution">
    <text evidence="1">The sequence shown here is derived from an EMBL/GenBank/DDBJ whole genome shotgun (WGS) entry which is preliminary data.</text>
</comment>
<dbReference type="Proteomes" id="UP001291687">
    <property type="component" value="Unassembled WGS sequence"/>
</dbReference>